<feature type="compositionally biased region" description="Low complexity" evidence="7">
    <location>
        <begin position="463"/>
        <end position="474"/>
    </location>
</feature>
<feature type="domain" description="SWIM-type" evidence="8">
    <location>
        <begin position="253"/>
        <end position="291"/>
    </location>
</feature>
<dbReference type="GO" id="GO:0006355">
    <property type="term" value="P:regulation of DNA-templated transcription"/>
    <property type="evidence" value="ECO:0007669"/>
    <property type="project" value="UniProtKB-UniRule"/>
</dbReference>
<dbReference type="PROSITE" id="PS50966">
    <property type="entry name" value="ZF_SWIM"/>
    <property type="match status" value="1"/>
</dbReference>
<dbReference type="InterPro" id="IPR018289">
    <property type="entry name" value="MULE_transposase_dom"/>
</dbReference>
<dbReference type="GO" id="GO:0005634">
    <property type="term" value="C:nucleus"/>
    <property type="evidence" value="ECO:0007669"/>
    <property type="project" value="UniProtKB-SubCell"/>
</dbReference>
<dbReference type="PANTHER" id="PTHR31669">
    <property type="entry name" value="PROTEIN FAR1-RELATED SEQUENCE 10-RELATED"/>
    <property type="match status" value="1"/>
</dbReference>
<dbReference type="Proteomes" id="UP001293254">
    <property type="component" value="Unassembled WGS sequence"/>
</dbReference>
<reference evidence="9" key="1">
    <citation type="submission" date="2020-06" db="EMBL/GenBank/DDBJ databases">
        <authorList>
            <person name="Li T."/>
            <person name="Hu X."/>
            <person name="Zhang T."/>
            <person name="Song X."/>
            <person name="Zhang H."/>
            <person name="Dai N."/>
            <person name="Sheng W."/>
            <person name="Hou X."/>
            <person name="Wei L."/>
        </authorList>
    </citation>
    <scope>NUCLEOTIDE SEQUENCE</scope>
    <source>
        <strain evidence="9">3651</strain>
        <tissue evidence="9">Leaf</tissue>
    </source>
</reference>
<comment type="subcellular location">
    <subcellularLocation>
        <location evidence="6">Nucleus</location>
    </subcellularLocation>
</comment>
<dbReference type="PANTHER" id="PTHR31669:SF299">
    <property type="entry name" value="PROTEIN FAR1-RELATED SEQUENCE"/>
    <property type="match status" value="1"/>
</dbReference>
<organism evidence="9 10">
    <name type="scientific">Sesamum alatum</name>
    <dbReference type="NCBI Taxonomy" id="300844"/>
    <lineage>
        <taxon>Eukaryota</taxon>
        <taxon>Viridiplantae</taxon>
        <taxon>Streptophyta</taxon>
        <taxon>Embryophyta</taxon>
        <taxon>Tracheophyta</taxon>
        <taxon>Spermatophyta</taxon>
        <taxon>Magnoliopsida</taxon>
        <taxon>eudicotyledons</taxon>
        <taxon>Gunneridae</taxon>
        <taxon>Pentapetalae</taxon>
        <taxon>asterids</taxon>
        <taxon>lamiids</taxon>
        <taxon>Lamiales</taxon>
        <taxon>Pedaliaceae</taxon>
        <taxon>Sesamum</taxon>
    </lineage>
</organism>
<keyword evidence="2 6" id="KW-0479">Metal-binding</keyword>
<gene>
    <name evidence="9" type="ORF">Salat_0230200</name>
</gene>
<comment type="caution">
    <text evidence="9">The sequence shown here is derived from an EMBL/GenBank/DDBJ whole genome shotgun (WGS) entry which is preliminary data.</text>
</comment>
<keyword evidence="3 5" id="KW-0863">Zinc-finger</keyword>
<dbReference type="EMBL" id="JACGWO010000001">
    <property type="protein sequence ID" value="KAK4438956.1"/>
    <property type="molecule type" value="Genomic_DNA"/>
</dbReference>
<accession>A0AAE1YZ60</accession>
<evidence type="ECO:0000256" key="4">
    <source>
        <dbReference type="ARBA" id="ARBA00022833"/>
    </source>
</evidence>
<evidence type="ECO:0000313" key="9">
    <source>
        <dbReference type="EMBL" id="KAK4438956.1"/>
    </source>
</evidence>
<dbReference type="Pfam" id="PF10551">
    <property type="entry name" value="MULE"/>
    <property type="match status" value="1"/>
</dbReference>
<evidence type="ECO:0000313" key="10">
    <source>
        <dbReference type="Proteomes" id="UP001293254"/>
    </source>
</evidence>
<proteinExistence type="inferred from homology"/>
<dbReference type="InterPro" id="IPR006564">
    <property type="entry name" value="Znf_PMZ"/>
</dbReference>
<evidence type="ECO:0000256" key="5">
    <source>
        <dbReference type="PROSITE-ProRule" id="PRU00325"/>
    </source>
</evidence>
<evidence type="ECO:0000256" key="1">
    <source>
        <dbReference type="ARBA" id="ARBA00005889"/>
    </source>
</evidence>
<comment type="similarity">
    <text evidence="1 6">Belongs to the FHY3/FAR1 family.</text>
</comment>
<protein>
    <recommendedName>
        <fullName evidence="6">Protein FAR1-RELATED SEQUENCE</fullName>
    </recommendedName>
</protein>
<dbReference type="AlphaFoldDB" id="A0AAE1YZ60"/>
<keyword evidence="4 6" id="KW-0862">Zinc</keyword>
<keyword evidence="6" id="KW-0539">Nucleus</keyword>
<keyword evidence="10" id="KW-1185">Reference proteome</keyword>
<feature type="region of interest" description="Disordered" evidence="7">
    <location>
        <begin position="434"/>
        <end position="474"/>
    </location>
</feature>
<evidence type="ECO:0000256" key="2">
    <source>
        <dbReference type="ARBA" id="ARBA00022723"/>
    </source>
</evidence>
<dbReference type="GO" id="GO:0008270">
    <property type="term" value="F:zinc ion binding"/>
    <property type="evidence" value="ECO:0007669"/>
    <property type="project" value="UniProtKB-UniRule"/>
</dbReference>
<dbReference type="InterPro" id="IPR007527">
    <property type="entry name" value="Znf_SWIM"/>
</dbReference>
<comment type="function">
    <text evidence="6">Putative transcription activator involved in regulating light control of development.</text>
</comment>
<name>A0AAE1YZ60_9LAMI</name>
<evidence type="ECO:0000256" key="6">
    <source>
        <dbReference type="RuleBase" id="RU367018"/>
    </source>
</evidence>
<evidence type="ECO:0000259" key="8">
    <source>
        <dbReference type="PROSITE" id="PS50966"/>
    </source>
</evidence>
<sequence length="537" mass="61572">MEMKIGDTGGVLEYLQQKQFVDPNFFYAIQVDEDDLIANMVWVDAQMMVDYSHFGDVVSFDTTYRKNKEGRPFALFVGVNHHKQTIIFSAALLYDETESTFIWLFDTFARATSRKQPKTILTDQDAAMTKALTMTWPNTCHRLCIWHIYQNAAMHLSSVFARFTSFSKDFNAWIYDFEEEEEFLCAWDEMLNKYELKSNEWLERMFKLREKWALVYGRQSFCADMTTTQRSEKLCGEIGEISDYKITPFRKHYHHTVMYDSIQGNVSCSCKKFEFAGILCSHALKVLSLRNIVKIPELYIKKRWTKKAKKGVVEAQPLRDSVSAPKCVNENKEKKIIGVHYKELCSLYSQLVTRAALTDETFKLAKTSILKMIEEVEVKLENMTVVSPNDGPKSVVKKALVSRVDEKRSVDALLSVENACDDVSNASGEVSIKGWKNKEKRPIKSGKRPKNGLEKSIRRKRQQQNIVSSSNNSIPCASIENNEQVAEMGGYNQYITPTEGSSLSHMEPFQFTRQQVIKAQGCGKPLFDKSTPQGQQD</sequence>
<reference evidence="9" key="2">
    <citation type="journal article" date="2024" name="Plant">
        <title>Genomic evolution and insights into agronomic trait innovations of Sesamum species.</title>
        <authorList>
            <person name="Miao H."/>
            <person name="Wang L."/>
            <person name="Qu L."/>
            <person name="Liu H."/>
            <person name="Sun Y."/>
            <person name="Le M."/>
            <person name="Wang Q."/>
            <person name="Wei S."/>
            <person name="Zheng Y."/>
            <person name="Lin W."/>
            <person name="Duan Y."/>
            <person name="Cao H."/>
            <person name="Xiong S."/>
            <person name="Wang X."/>
            <person name="Wei L."/>
            <person name="Li C."/>
            <person name="Ma Q."/>
            <person name="Ju M."/>
            <person name="Zhao R."/>
            <person name="Li G."/>
            <person name="Mu C."/>
            <person name="Tian Q."/>
            <person name="Mei H."/>
            <person name="Zhang T."/>
            <person name="Gao T."/>
            <person name="Zhang H."/>
        </authorList>
    </citation>
    <scope>NUCLEOTIDE SEQUENCE</scope>
    <source>
        <strain evidence="9">3651</strain>
    </source>
</reference>
<evidence type="ECO:0000256" key="7">
    <source>
        <dbReference type="SAM" id="MobiDB-lite"/>
    </source>
</evidence>
<dbReference type="Pfam" id="PF04434">
    <property type="entry name" value="SWIM"/>
    <property type="match status" value="1"/>
</dbReference>
<dbReference type="InterPro" id="IPR031052">
    <property type="entry name" value="FHY3/FAR1"/>
</dbReference>
<evidence type="ECO:0000256" key="3">
    <source>
        <dbReference type="ARBA" id="ARBA00022771"/>
    </source>
</evidence>
<dbReference type="SMART" id="SM00575">
    <property type="entry name" value="ZnF_PMZ"/>
    <property type="match status" value="1"/>
</dbReference>